<dbReference type="Gene3D" id="1.10.1040.10">
    <property type="entry name" value="N-(1-d-carboxylethyl)-l-norvaline Dehydrogenase, domain 2"/>
    <property type="match status" value="1"/>
</dbReference>
<reference evidence="4" key="1">
    <citation type="journal article" date="2019" name="Int. J. Syst. Evol. Microbiol.">
        <title>The Global Catalogue of Microorganisms (GCM) 10K type strain sequencing project: providing services to taxonomists for standard genome sequencing and annotation.</title>
        <authorList>
            <consortium name="The Broad Institute Genomics Platform"/>
            <consortium name="The Broad Institute Genome Sequencing Center for Infectious Disease"/>
            <person name="Wu L."/>
            <person name="Ma J."/>
        </authorList>
    </citation>
    <scope>NUCLEOTIDE SEQUENCE [LARGE SCALE GENOMIC DNA]</scope>
    <source>
        <strain evidence="4">CGMCC 4.1641</strain>
    </source>
</reference>
<dbReference type="InterPro" id="IPR036291">
    <property type="entry name" value="NAD(P)-bd_dom_sf"/>
</dbReference>
<dbReference type="SUPFAM" id="SSF51735">
    <property type="entry name" value="NAD(P)-binding Rossmann-fold domains"/>
    <property type="match status" value="1"/>
</dbReference>
<dbReference type="PANTHER" id="PTHR43580">
    <property type="entry name" value="OXIDOREDUCTASE GLYR1-RELATED"/>
    <property type="match status" value="1"/>
</dbReference>
<dbReference type="Pfam" id="PF03446">
    <property type="entry name" value="NAD_binding_2"/>
    <property type="match status" value="1"/>
</dbReference>
<dbReference type="Gene3D" id="3.40.50.720">
    <property type="entry name" value="NAD(P)-binding Rossmann-like Domain"/>
    <property type="match status" value="1"/>
</dbReference>
<dbReference type="RefSeq" id="WP_382038739.1">
    <property type="nucleotide sequence ID" value="NZ_JBHSKJ010000004.1"/>
</dbReference>
<keyword evidence="4" id="KW-1185">Reference proteome</keyword>
<protein>
    <submittedName>
        <fullName evidence="3">NAD(P)-dependent oxidoreductase</fullName>
        <ecNumber evidence="3">1.1.-.-</ecNumber>
    </submittedName>
</protein>
<evidence type="ECO:0000313" key="3">
    <source>
        <dbReference type="EMBL" id="MFC5144717.1"/>
    </source>
</evidence>
<comment type="caution">
    <text evidence="3">The sequence shown here is derived from an EMBL/GenBank/DDBJ whole genome shotgun (WGS) entry which is preliminary data.</text>
</comment>
<feature type="domain" description="NADPH-dependent reductive aminase-like C-terminal" evidence="2">
    <location>
        <begin position="173"/>
        <end position="299"/>
    </location>
</feature>
<organism evidence="3 4">
    <name type="scientific">Streptomyces aureoversilis</name>
    <dbReference type="NCBI Taxonomy" id="67277"/>
    <lineage>
        <taxon>Bacteria</taxon>
        <taxon>Bacillati</taxon>
        <taxon>Actinomycetota</taxon>
        <taxon>Actinomycetes</taxon>
        <taxon>Kitasatosporales</taxon>
        <taxon>Streptomycetaceae</taxon>
        <taxon>Streptomyces</taxon>
    </lineage>
</organism>
<dbReference type="InterPro" id="IPR006115">
    <property type="entry name" value="6PGDH_NADP-bd"/>
</dbReference>
<dbReference type="EC" id="1.1.-.-" evidence="3"/>
<evidence type="ECO:0000259" key="2">
    <source>
        <dbReference type="Pfam" id="PF21761"/>
    </source>
</evidence>
<dbReference type="Proteomes" id="UP001596222">
    <property type="component" value="Unassembled WGS sequence"/>
</dbReference>
<gene>
    <name evidence="3" type="ORF">ACFPP6_08520</name>
</gene>
<dbReference type="EMBL" id="JBHSKJ010000004">
    <property type="protein sequence ID" value="MFC5144717.1"/>
    <property type="molecule type" value="Genomic_DNA"/>
</dbReference>
<dbReference type="PANTHER" id="PTHR43580:SF2">
    <property type="entry name" value="CYTOKINE-LIKE NUCLEAR FACTOR N-PAC"/>
    <property type="match status" value="1"/>
</dbReference>
<keyword evidence="3" id="KW-0560">Oxidoreductase</keyword>
<name>A0ABV9ZUB2_9ACTN</name>
<evidence type="ECO:0000259" key="1">
    <source>
        <dbReference type="Pfam" id="PF03446"/>
    </source>
</evidence>
<evidence type="ECO:0000313" key="4">
    <source>
        <dbReference type="Proteomes" id="UP001596222"/>
    </source>
</evidence>
<dbReference type="InterPro" id="IPR051265">
    <property type="entry name" value="HIBADH-related_NP60_sf"/>
</dbReference>
<dbReference type="InterPro" id="IPR048666">
    <property type="entry name" value="RedAm-like_C"/>
</dbReference>
<dbReference type="InterPro" id="IPR013328">
    <property type="entry name" value="6PGD_dom2"/>
</dbReference>
<dbReference type="GO" id="GO:0016491">
    <property type="term" value="F:oxidoreductase activity"/>
    <property type="evidence" value="ECO:0007669"/>
    <property type="project" value="UniProtKB-KW"/>
</dbReference>
<sequence>MTLLNTASERTDAQSAVTVIGLGEMGFALAGAFLDGGHPTTVWNRTPERADPLVARGAERSATVRDAVATSPLVVVSVKGNATARAVLESSGDALSGRSVLNLTDGTSAEARDVAEWVRGQGAQYLHGQIMTIAPGIGGAETVVFYGGSDAVFNHFHPTLQLIGGRGTLISADPGVPALYGMAVHGTMWGALNGFLHASALLSSEGIEVKRFLDDAGPSVAALLASFPMIAEEVDRGEYATPYGALQHHRPSLEDLIRESGDRNIDVEFPGYTLGLVNKAVEAGHANDSYSRLIEHFRKQ</sequence>
<accession>A0ABV9ZUB2</accession>
<dbReference type="Pfam" id="PF21761">
    <property type="entry name" value="RedAm-like_C"/>
    <property type="match status" value="1"/>
</dbReference>
<proteinExistence type="predicted"/>
<feature type="domain" description="6-phosphogluconate dehydrogenase NADP-binding" evidence="1">
    <location>
        <begin position="17"/>
        <end position="166"/>
    </location>
</feature>